<dbReference type="Gene3D" id="2.60.120.920">
    <property type="match status" value="1"/>
</dbReference>
<keyword evidence="1" id="KW-0812">Transmembrane</keyword>
<dbReference type="InParanoid" id="A0BEX1"/>
<name>A0BEX1_PARTE</name>
<evidence type="ECO:0000313" key="3">
    <source>
        <dbReference type="EMBL" id="CAK57088.1"/>
    </source>
</evidence>
<feature type="transmembrane region" description="Helical" evidence="1">
    <location>
        <begin position="24"/>
        <end position="46"/>
    </location>
</feature>
<keyword evidence="1" id="KW-1133">Transmembrane helix</keyword>
<dbReference type="HOGENOM" id="CLU_077541_0_0_1"/>
<dbReference type="EMBL" id="CT867990">
    <property type="protein sequence ID" value="CAK57088.1"/>
    <property type="molecule type" value="Genomic_DNA"/>
</dbReference>
<dbReference type="Pfam" id="PF00622">
    <property type="entry name" value="SPRY"/>
    <property type="match status" value="1"/>
</dbReference>
<proteinExistence type="predicted"/>
<dbReference type="OrthoDB" id="258495at2759"/>
<organism evidence="3 4">
    <name type="scientific">Paramecium tetraurelia</name>
    <dbReference type="NCBI Taxonomy" id="5888"/>
    <lineage>
        <taxon>Eukaryota</taxon>
        <taxon>Sar</taxon>
        <taxon>Alveolata</taxon>
        <taxon>Ciliophora</taxon>
        <taxon>Intramacronucleata</taxon>
        <taxon>Oligohymenophorea</taxon>
        <taxon>Peniculida</taxon>
        <taxon>Parameciidae</taxon>
        <taxon>Paramecium</taxon>
    </lineage>
</organism>
<gene>
    <name evidence="3" type="ORF">GSPATT00028123001</name>
</gene>
<dbReference type="InterPro" id="IPR044736">
    <property type="entry name" value="Gid1/RanBPM/SPLA_SPRY"/>
</dbReference>
<keyword evidence="1" id="KW-0472">Membrane</keyword>
<dbReference type="InterPro" id="IPR043136">
    <property type="entry name" value="B30.2/SPRY_sf"/>
</dbReference>
<dbReference type="RefSeq" id="XP_001424486.1">
    <property type="nucleotide sequence ID" value="XM_001424449.1"/>
</dbReference>
<accession>A0BEX1</accession>
<dbReference type="SUPFAM" id="SSF49899">
    <property type="entry name" value="Concanavalin A-like lectins/glucanases"/>
    <property type="match status" value="1"/>
</dbReference>
<evidence type="ECO:0000256" key="1">
    <source>
        <dbReference type="SAM" id="Phobius"/>
    </source>
</evidence>
<keyword evidence="4" id="KW-1185">Reference proteome</keyword>
<dbReference type="KEGG" id="ptm:GSPATT00028123001"/>
<evidence type="ECO:0000259" key="2">
    <source>
        <dbReference type="Pfam" id="PF00622"/>
    </source>
</evidence>
<dbReference type="eggNOG" id="ENOG502SZMR">
    <property type="taxonomic scope" value="Eukaryota"/>
</dbReference>
<dbReference type="AlphaFoldDB" id="A0BEX1"/>
<dbReference type="InterPro" id="IPR013320">
    <property type="entry name" value="ConA-like_dom_sf"/>
</dbReference>
<dbReference type="CDD" id="cd12885">
    <property type="entry name" value="SPRY_RanBP_like"/>
    <property type="match status" value="1"/>
</dbReference>
<evidence type="ECO:0000313" key="4">
    <source>
        <dbReference type="Proteomes" id="UP000000600"/>
    </source>
</evidence>
<dbReference type="Proteomes" id="UP000000600">
    <property type="component" value="Unassembled WGS sequence"/>
</dbReference>
<dbReference type="InterPro" id="IPR003877">
    <property type="entry name" value="SPRY_dom"/>
</dbReference>
<protein>
    <recommendedName>
        <fullName evidence="2">SPRY domain-containing protein</fullName>
    </recommendedName>
</protein>
<feature type="domain" description="SPRY" evidence="2">
    <location>
        <begin position="133"/>
        <end position="221"/>
    </location>
</feature>
<dbReference type="OMA" id="SMQFRMN"/>
<reference evidence="3 4" key="1">
    <citation type="journal article" date="2006" name="Nature">
        <title>Global trends of whole-genome duplications revealed by the ciliate Paramecium tetraurelia.</title>
        <authorList>
            <consortium name="Genoscope"/>
            <person name="Aury J.-M."/>
            <person name="Jaillon O."/>
            <person name="Duret L."/>
            <person name="Noel B."/>
            <person name="Jubin C."/>
            <person name="Porcel B.M."/>
            <person name="Segurens B."/>
            <person name="Daubin V."/>
            <person name="Anthouard V."/>
            <person name="Aiach N."/>
            <person name="Arnaiz O."/>
            <person name="Billaut A."/>
            <person name="Beisson J."/>
            <person name="Blanc I."/>
            <person name="Bouhouche K."/>
            <person name="Camara F."/>
            <person name="Duharcourt S."/>
            <person name="Guigo R."/>
            <person name="Gogendeau D."/>
            <person name="Katinka M."/>
            <person name="Keller A.-M."/>
            <person name="Kissmehl R."/>
            <person name="Klotz C."/>
            <person name="Koll F."/>
            <person name="Le Moue A."/>
            <person name="Lepere C."/>
            <person name="Malinsky S."/>
            <person name="Nowacki M."/>
            <person name="Nowak J.K."/>
            <person name="Plattner H."/>
            <person name="Poulain J."/>
            <person name="Ruiz F."/>
            <person name="Serrano V."/>
            <person name="Zagulski M."/>
            <person name="Dessen P."/>
            <person name="Betermier M."/>
            <person name="Weissenbach J."/>
            <person name="Scarpelli C."/>
            <person name="Schachter V."/>
            <person name="Sperling L."/>
            <person name="Meyer E."/>
            <person name="Cohen J."/>
            <person name="Wincker P."/>
        </authorList>
    </citation>
    <scope>NUCLEOTIDE SEQUENCE [LARGE SCALE GENOMIC DNA]</scope>
    <source>
        <strain evidence="3 4">Stock d4-2</strain>
    </source>
</reference>
<sequence length="312" mass="36239">MQNKFLHHITHLQAENSKPSESHWLLITGIIVGSLVGIIGLVYGYLKYRQYKVYQEYSQRPEDGIPKEKIGFAQRNKFRFWKLYENKEEPNDQVKQQLKENYYGQYIELRFLCKPGDQCTIRAEKPVARDSTSYFEIEIEDNPRKSDVILGFCSAKEFQKELSLGRSQTSVGFHSNTGQVYWRNALHQDHKFQAVYGETIGIGIRQSDGRVWLSYNGKFLNPPPASEGKNQEELELEKKKEEGESEIDIDFIDLNNRNKEIEEKRKALILSMGENQELYPAISVNGPCKINLNVGSMQFRMNQKELKHGLLH</sequence>
<dbReference type="GeneID" id="5010270"/>